<reference evidence="7" key="1">
    <citation type="submission" date="2011-10" db="EMBL/GenBank/DDBJ databases">
        <title>The complete genome of chromosome of Thermovirga lienii DSM 17291.</title>
        <authorList>
            <consortium name="US DOE Joint Genome Institute (JGI-PGF)"/>
            <person name="Lucas S."/>
            <person name="Copeland A."/>
            <person name="Lapidus A."/>
            <person name="Glavina del Rio T."/>
            <person name="Dalin E."/>
            <person name="Tice H."/>
            <person name="Bruce D."/>
            <person name="Goodwin L."/>
            <person name="Pitluck S."/>
            <person name="Peters L."/>
            <person name="Mikhailova N."/>
            <person name="Saunders E."/>
            <person name="Kyrpides N."/>
            <person name="Mavromatis K."/>
            <person name="Ivanova N."/>
            <person name="Last F.I."/>
            <person name="Brettin T."/>
            <person name="Detter J.C."/>
            <person name="Han C."/>
            <person name="Larimer F."/>
            <person name="Land M."/>
            <person name="Hauser L."/>
            <person name="Markowitz V."/>
            <person name="Cheng J.-F."/>
            <person name="Hugenholtz P."/>
            <person name="Woyke T."/>
            <person name="Wu D."/>
            <person name="Spring S."/>
            <person name="Schroeder M."/>
            <person name="Brambilla E.-M."/>
            <person name="Klenk H.-P."/>
            <person name="Eisen J.A."/>
        </authorList>
    </citation>
    <scope>NUCLEOTIDE SEQUENCE [LARGE SCALE GENOMIC DNA]</scope>
    <source>
        <strain evidence="7">ATCC BAA-1197 / DSM 17291 / Cas60314</strain>
    </source>
</reference>
<dbReference type="Pfam" id="PF00390">
    <property type="entry name" value="malic"/>
    <property type="match status" value="1"/>
</dbReference>
<dbReference type="EMBL" id="CP003096">
    <property type="protein sequence ID" value="AER66962.1"/>
    <property type="molecule type" value="Genomic_DNA"/>
</dbReference>
<feature type="domain" description="Malic enzyme NAD-binding" evidence="4">
    <location>
        <begin position="161"/>
        <end position="384"/>
    </location>
</feature>
<accession>G7V5Q2</accession>
<dbReference type="InterPro" id="IPR046346">
    <property type="entry name" value="Aminoacid_DH-like_N_sf"/>
</dbReference>
<dbReference type="InterPro" id="IPR045213">
    <property type="entry name" value="Malic_NAD-bd_bact_type"/>
</dbReference>
<feature type="domain" description="Malic enzyme N-terminal" evidence="5">
    <location>
        <begin position="16"/>
        <end position="149"/>
    </location>
</feature>
<evidence type="ECO:0000313" key="6">
    <source>
        <dbReference type="EMBL" id="AER66962.1"/>
    </source>
</evidence>
<dbReference type="STRING" id="580340.Tlie_1231"/>
<dbReference type="PANTHER" id="PTHR43237:SF4">
    <property type="entry name" value="NADP-DEPENDENT MALIC ENZYME"/>
    <property type="match status" value="1"/>
</dbReference>
<proteinExistence type="inferred from homology"/>
<dbReference type="eggNOG" id="COG0281">
    <property type="taxonomic scope" value="Bacteria"/>
</dbReference>
<keyword evidence="7" id="KW-1185">Reference proteome</keyword>
<feature type="binding site" evidence="3">
    <location>
        <position position="135"/>
    </location>
    <ligand>
        <name>a divalent metal cation</name>
        <dbReference type="ChEBI" id="CHEBI:60240"/>
    </ligand>
</feature>
<dbReference type="Gene3D" id="3.40.50.10380">
    <property type="entry name" value="Malic enzyme, N-terminal domain"/>
    <property type="match status" value="1"/>
</dbReference>
<dbReference type="CDD" id="cd05311">
    <property type="entry name" value="NAD_bind_2_malic_enz"/>
    <property type="match status" value="1"/>
</dbReference>
<dbReference type="Gene3D" id="3.40.50.720">
    <property type="entry name" value="NAD(P)-binding Rossmann-like Domain"/>
    <property type="match status" value="1"/>
</dbReference>
<dbReference type="Proteomes" id="UP000005868">
    <property type="component" value="Chromosome"/>
</dbReference>
<dbReference type="GO" id="GO:0016616">
    <property type="term" value="F:oxidoreductase activity, acting on the CH-OH group of donors, NAD or NADP as acceptor"/>
    <property type="evidence" value="ECO:0007669"/>
    <property type="project" value="InterPro"/>
</dbReference>
<dbReference type="GO" id="GO:0051287">
    <property type="term" value="F:NAD binding"/>
    <property type="evidence" value="ECO:0007669"/>
    <property type="project" value="InterPro"/>
</dbReference>
<evidence type="ECO:0000256" key="3">
    <source>
        <dbReference type="PIRSR" id="PIRSR000106-3"/>
    </source>
</evidence>
<dbReference type="SMART" id="SM00919">
    <property type="entry name" value="Malic_M"/>
    <property type="match status" value="1"/>
</dbReference>
<dbReference type="InterPro" id="IPR036291">
    <property type="entry name" value="NAD(P)-bd_dom_sf"/>
</dbReference>
<evidence type="ECO:0000259" key="4">
    <source>
        <dbReference type="SMART" id="SM00919"/>
    </source>
</evidence>
<dbReference type="PIRSF" id="PIRSF000106">
    <property type="entry name" value="ME"/>
    <property type="match status" value="1"/>
</dbReference>
<dbReference type="InterPro" id="IPR012302">
    <property type="entry name" value="Malic_NAD-bd"/>
</dbReference>
<comment type="cofactor">
    <cofactor evidence="3">
        <name>Mg(2+)</name>
        <dbReference type="ChEBI" id="CHEBI:18420"/>
    </cofactor>
    <cofactor evidence="3">
        <name>Mn(2+)</name>
        <dbReference type="ChEBI" id="CHEBI:29035"/>
    </cofactor>
    <text evidence="3">Divalent metal cations. Prefers magnesium or manganese.</text>
</comment>
<keyword evidence="3" id="KW-0479">Metal-binding</keyword>
<dbReference type="KEGG" id="tli:Tlie_1231"/>
<gene>
    <name evidence="6" type="ordered locus">Tlie_1231</name>
</gene>
<dbReference type="SUPFAM" id="SSF51735">
    <property type="entry name" value="NAD(P)-binding Rossmann-fold domains"/>
    <property type="match status" value="1"/>
</dbReference>
<dbReference type="Pfam" id="PF03949">
    <property type="entry name" value="Malic_M"/>
    <property type="match status" value="1"/>
</dbReference>
<dbReference type="OrthoDB" id="9805787at2"/>
<sequence>MVLDKIKALELHRRTKGKFDIYPTININNEEDLSLAYIPGSVPAALAIKDDIGKSYEYTGRGNRIAVITDGSAVLGLGRVGPYAAMPVIEGKCLIFKLFGDVNAIPICLDCHDVEEIVHIAATLSPSFGGINIEDISSPRTFMIVRELQNKVDIPVLCDDQHGTAVVVLAALWNALEVQGRKIEDLKIVVCGAGAAGISVTELLLAAGAKNIIVLNSSGILSESNPHMNNIQQELALKTNPEGIKGGLSEAIEGAHLFIGLSKGNILKPQHIRKMGKDPIIFAMALPEPEIHPEEAYAAGASIVGTGLPEYPNAMPNLHTSPGIMRGLLDVRATCLSTTMLLEAARALANVVDRRRLSPQKITPDVFCDEVSPCVAEAVGQAAIREGFASLTLPEGQIYHNLWESLYGNKLSRH</sequence>
<reference evidence="6 7" key="2">
    <citation type="journal article" date="2012" name="Stand. Genomic Sci.">
        <title>Genome sequence of the moderately thermophilic, amino-acid-degrading and sulfur-reducing bacterium Thermovirga lienii type strain (Cas60314(T)).</title>
        <authorList>
            <person name="Goker M."/>
            <person name="Saunders E."/>
            <person name="Lapidus A."/>
            <person name="Nolan M."/>
            <person name="Lucas S."/>
            <person name="Hammon N."/>
            <person name="Deshpande S."/>
            <person name="Cheng J.F."/>
            <person name="Han C."/>
            <person name="Tapia R."/>
            <person name="Goodwin L.A."/>
            <person name="Pitluck S."/>
            <person name="Liolios K."/>
            <person name="Mavromatis K."/>
            <person name="Pagani I."/>
            <person name="Ivanova N."/>
            <person name="Mikhailova N."/>
            <person name="Pati A."/>
            <person name="Chen A."/>
            <person name="Palaniappan K."/>
            <person name="Land M."/>
            <person name="Chang Y.J."/>
            <person name="Jeffries C.D."/>
            <person name="Brambilla E.M."/>
            <person name="Rohde M."/>
            <person name="Spring S."/>
            <person name="Detter J.C."/>
            <person name="Woyke T."/>
            <person name="Bristow J."/>
            <person name="Eisen J.A."/>
            <person name="Markowitz V."/>
            <person name="Hugenholtz P."/>
            <person name="Kyrpides N.C."/>
            <person name="Klenk H.P."/>
        </authorList>
    </citation>
    <scope>NUCLEOTIDE SEQUENCE [LARGE SCALE GENOMIC DNA]</scope>
    <source>
        <strain evidence="7">ATCC BAA-1197 / DSM 17291 / Cas60314</strain>
    </source>
</reference>
<protein>
    <submittedName>
        <fullName evidence="6">Malic protein NAD-binding protein</fullName>
    </submittedName>
</protein>
<evidence type="ECO:0000256" key="2">
    <source>
        <dbReference type="ARBA" id="ARBA00023002"/>
    </source>
</evidence>
<keyword evidence="2" id="KW-0560">Oxidoreductase</keyword>
<dbReference type="GO" id="GO:0046872">
    <property type="term" value="F:metal ion binding"/>
    <property type="evidence" value="ECO:0007669"/>
    <property type="project" value="UniProtKB-KW"/>
</dbReference>
<comment type="similarity">
    <text evidence="1">Belongs to the malic enzymes family.</text>
</comment>
<evidence type="ECO:0000313" key="7">
    <source>
        <dbReference type="Proteomes" id="UP000005868"/>
    </source>
</evidence>
<dbReference type="InterPro" id="IPR051674">
    <property type="entry name" value="Malate_Decarboxylase"/>
</dbReference>
<organism evidence="6 7">
    <name type="scientific">Thermovirga lienii (strain ATCC BAA-1197 / DSM 17291 / Cas60314)</name>
    <dbReference type="NCBI Taxonomy" id="580340"/>
    <lineage>
        <taxon>Bacteria</taxon>
        <taxon>Thermotogati</taxon>
        <taxon>Synergistota</taxon>
        <taxon>Synergistia</taxon>
        <taxon>Synergistales</taxon>
        <taxon>Thermovirgaceae</taxon>
        <taxon>Thermovirga</taxon>
    </lineage>
</organism>
<dbReference type="InterPro" id="IPR001891">
    <property type="entry name" value="Malic_OxRdtase"/>
</dbReference>
<feature type="binding site" evidence="3">
    <location>
        <position position="134"/>
    </location>
    <ligand>
        <name>a divalent metal cation</name>
        <dbReference type="ChEBI" id="CHEBI:60240"/>
    </ligand>
</feature>
<dbReference type="InterPro" id="IPR012301">
    <property type="entry name" value="Malic_N_dom"/>
</dbReference>
<dbReference type="HOGENOM" id="CLU_034446_2_1_0"/>
<dbReference type="PANTHER" id="PTHR43237">
    <property type="entry name" value="NADP-DEPENDENT MALIC ENZYME"/>
    <property type="match status" value="1"/>
</dbReference>
<evidence type="ECO:0000259" key="5">
    <source>
        <dbReference type="SMART" id="SM01274"/>
    </source>
</evidence>
<dbReference type="SMART" id="SM01274">
    <property type="entry name" value="malic"/>
    <property type="match status" value="1"/>
</dbReference>
<name>G7V5Q2_THELD</name>
<dbReference type="AlphaFoldDB" id="G7V5Q2"/>
<feature type="binding site" evidence="3">
    <location>
        <position position="160"/>
    </location>
    <ligand>
        <name>a divalent metal cation</name>
        <dbReference type="ChEBI" id="CHEBI:60240"/>
    </ligand>
</feature>
<dbReference type="SUPFAM" id="SSF53223">
    <property type="entry name" value="Aminoacid dehydrogenase-like, N-terminal domain"/>
    <property type="match status" value="1"/>
</dbReference>
<evidence type="ECO:0000256" key="1">
    <source>
        <dbReference type="ARBA" id="ARBA00008785"/>
    </source>
</evidence>
<dbReference type="InterPro" id="IPR037062">
    <property type="entry name" value="Malic_N_dom_sf"/>
</dbReference>
<dbReference type="GO" id="GO:0004470">
    <property type="term" value="F:malic enzyme activity"/>
    <property type="evidence" value="ECO:0007669"/>
    <property type="project" value="InterPro"/>
</dbReference>